<dbReference type="Proteomes" id="UP000831785">
    <property type="component" value="Chromosome"/>
</dbReference>
<dbReference type="RefSeq" id="WP_244723385.1">
    <property type="nucleotide sequence ID" value="NZ_CP095049.1"/>
</dbReference>
<feature type="transmembrane region" description="Helical" evidence="1">
    <location>
        <begin position="390"/>
        <end position="407"/>
    </location>
</feature>
<dbReference type="Pfam" id="PF19528">
    <property type="entry name" value="DUF6056"/>
    <property type="match status" value="1"/>
</dbReference>
<keyword evidence="1" id="KW-0472">Membrane</keyword>
<feature type="transmembrane region" description="Helical" evidence="1">
    <location>
        <begin position="358"/>
        <end position="378"/>
    </location>
</feature>
<evidence type="ECO:0000313" key="2">
    <source>
        <dbReference type="EMBL" id="UOQ55166.1"/>
    </source>
</evidence>
<keyword evidence="3" id="KW-1185">Reference proteome</keyword>
<feature type="transmembrane region" description="Helical" evidence="1">
    <location>
        <begin position="159"/>
        <end position="176"/>
    </location>
</feature>
<feature type="transmembrane region" description="Helical" evidence="1">
    <location>
        <begin position="289"/>
        <end position="308"/>
    </location>
</feature>
<feature type="transmembrane region" description="Helical" evidence="1">
    <location>
        <begin position="232"/>
        <end position="250"/>
    </location>
</feature>
<keyword evidence="1" id="KW-1133">Transmembrane helix</keyword>
<feature type="transmembrane region" description="Helical" evidence="1">
    <location>
        <begin position="99"/>
        <end position="120"/>
    </location>
</feature>
<organism evidence="2 3">
    <name type="scientific">Hymenobacter cellulosivorans</name>
    <dbReference type="NCBI Taxonomy" id="2932249"/>
    <lineage>
        <taxon>Bacteria</taxon>
        <taxon>Pseudomonadati</taxon>
        <taxon>Bacteroidota</taxon>
        <taxon>Cytophagia</taxon>
        <taxon>Cytophagales</taxon>
        <taxon>Hymenobacteraceae</taxon>
        <taxon>Hymenobacter</taxon>
    </lineage>
</organism>
<evidence type="ECO:0000313" key="3">
    <source>
        <dbReference type="Proteomes" id="UP000831785"/>
    </source>
</evidence>
<keyword evidence="1" id="KW-0812">Transmembrane</keyword>
<evidence type="ECO:0000256" key="1">
    <source>
        <dbReference type="SAM" id="Phobius"/>
    </source>
</evidence>
<reference evidence="2 3" key="1">
    <citation type="submission" date="2022-04" db="EMBL/GenBank/DDBJ databases">
        <title>Hymenobacter sp. isolated from the air.</title>
        <authorList>
            <person name="Won M."/>
            <person name="Lee C.-M."/>
            <person name="Woen H.-Y."/>
            <person name="Kwon S.-W."/>
        </authorList>
    </citation>
    <scope>NUCLEOTIDE SEQUENCE [LARGE SCALE GENOMIC DNA]</scope>
    <source>
        <strain evidence="3">5116 S-27</strain>
    </source>
</reference>
<sequence>MQVSDSAVSTSAPATTESRVRGGWLLALAAAVLPFLLLAYYNYPSIHDDYSNSNRIIRMGRLPFIRELYATWTGRYTELALKAYLDPLSYQQTTLLARVQPIAVILLLALAAFCFFRLLLQGARTSVVLACALLLTVMYLNGFEMAGAAFYWFGGYTSYTAGVIASLFAFAGMVGIHRYQGRVAIQLLSLISAASFSILAIGAYDVSMMAICWVLGSAVAISWLFKHSAKWWYVALFALAMIGAFVAVTAPGNQVRAAMAGRDLGQVLKSPQAIVIIVKSIYFALTQSISWANSLLLLLGSVLLAGLLTRVRETVVFNLGRLHPLMLGLWLLAGLGAMIFPSILVYQTVWPHSWQCVYFFFLMGWVWLLATVFARYSAHSEVLRALSSPKGWRLTALAFFVLCFFGSTSNTHMAYLDVAAKAPEHYARVRQREQRLKDEAARGVQISEMRPLYSNEDAYRAPSVLYTYDFNNDDAAQYAIYYGVDSVVIKPNPYHP</sequence>
<proteinExistence type="predicted"/>
<accession>A0ABY4FK84</accession>
<dbReference type="EMBL" id="CP095049">
    <property type="protein sequence ID" value="UOQ55166.1"/>
    <property type="molecule type" value="Genomic_DNA"/>
</dbReference>
<name>A0ABY4FK84_9BACT</name>
<feature type="transmembrane region" description="Helical" evidence="1">
    <location>
        <begin position="329"/>
        <end position="346"/>
    </location>
</feature>
<feature type="transmembrane region" description="Helical" evidence="1">
    <location>
        <begin position="127"/>
        <end position="153"/>
    </location>
</feature>
<protein>
    <submittedName>
        <fullName evidence="2">DUF6056 family protein</fullName>
    </submittedName>
</protein>
<feature type="transmembrane region" description="Helical" evidence="1">
    <location>
        <begin position="207"/>
        <end position="225"/>
    </location>
</feature>
<dbReference type="InterPro" id="IPR045691">
    <property type="entry name" value="DUF6056"/>
</dbReference>
<gene>
    <name evidence="2" type="ORF">MUN80_10505</name>
</gene>
<feature type="transmembrane region" description="Helical" evidence="1">
    <location>
        <begin position="24"/>
        <end position="43"/>
    </location>
</feature>